<organism evidence="6">
    <name type="scientific">marine sediment metagenome</name>
    <dbReference type="NCBI Taxonomy" id="412755"/>
    <lineage>
        <taxon>unclassified sequences</taxon>
        <taxon>metagenomes</taxon>
        <taxon>ecological metagenomes</taxon>
    </lineage>
</organism>
<dbReference type="AlphaFoldDB" id="X0UI24"/>
<protein>
    <recommendedName>
        <fullName evidence="2">(R)-citramalate synthase</fullName>
        <ecNumber evidence="4">2.3.3.21</ecNumber>
    </recommendedName>
</protein>
<comment type="caution">
    <text evidence="6">The sequence shown here is derived from an EMBL/GenBank/DDBJ whole genome shotgun (WGS) entry which is preliminary data.</text>
</comment>
<dbReference type="InterPro" id="IPR005675">
    <property type="entry name" value="Citramal_synthase"/>
</dbReference>
<dbReference type="InterPro" id="IPR013785">
    <property type="entry name" value="Aldolase_TIM"/>
</dbReference>
<dbReference type="InterPro" id="IPR002034">
    <property type="entry name" value="AIPM/Hcit_synth_CS"/>
</dbReference>
<evidence type="ECO:0000256" key="3">
    <source>
        <dbReference type="ARBA" id="ARBA00022679"/>
    </source>
</evidence>
<dbReference type="PROSITE" id="PS50991">
    <property type="entry name" value="PYR_CT"/>
    <property type="match status" value="1"/>
</dbReference>
<dbReference type="GO" id="GO:0043714">
    <property type="term" value="F:(R)-citramalate synthase activity"/>
    <property type="evidence" value="ECO:0007669"/>
    <property type="project" value="UniProtKB-EC"/>
</dbReference>
<sequence length="63" mass="7054">MAKVELYDTTLRDGTQMEGISLSAEDKLKIARKLNELGVHYIEGGWPGSNPKDAEFFVRARSL</sequence>
<dbReference type="SUPFAM" id="SSF51569">
    <property type="entry name" value="Aldolase"/>
    <property type="match status" value="1"/>
</dbReference>
<feature type="non-terminal residue" evidence="6">
    <location>
        <position position="63"/>
    </location>
</feature>
<comment type="pathway">
    <text evidence="1">Amino-acid biosynthesis; L-isoleucine biosynthesis; 2-oxobutanoate from pyruvate: step 1/3.</text>
</comment>
<accession>X0UI24</accession>
<proteinExistence type="predicted"/>
<dbReference type="Pfam" id="PF00682">
    <property type="entry name" value="HMGL-like"/>
    <property type="match status" value="1"/>
</dbReference>
<dbReference type="EC" id="2.3.3.21" evidence="4"/>
<feature type="domain" description="Pyruvate carboxyltransferase" evidence="5">
    <location>
        <begin position="4"/>
        <end position="63"/>
    </location>
</feature>
<dbReference type="PANTHER" id="PTHR43538:SF1">
    <property type="entry name" value="(R)-CITRAMALATE SYNTHASE"/>
    <property type="match status" value="1"/>
</dbReference>
<gene>
    <name evidence="6" type="ORF">S01H1_22350</name>
</gene>
<evidence type="ECO:0000259" key="5">
    <source>
        <dbReference type="PROSITE" id="PS50991"/>
    </source>
</evidence>
<evidence type="ECO:0000313" key="6">
    <source>
        <dbReference type="EMBL" id="GAF88170.1"/>
    </source>
</evidence>
<dbReference type="PROSITE" id="PS00815">
    <property type="entry name" value="AIPM_HOMOCIT_SYNTH_1"/>
    <property type="match status" value="1"/>
</dbReference>
<dbReference type="GO" id="GO:0009097">
    <property type="term" value="P:isoleucine biosynthetic process"/>
    <property type="evidence" value="ECO:0007669"/>
    <property type="project" value="UniProtKB-UniPathway"/>
</dbReference>
<dbReference type="InterPro" id="IPR000891">
    <property type="entry name" value="PYR_CT"/>
</dbReference>
<reference evidence="6" key="1">
    <citation type="journal article" date="2014" name="Front. Microbiol.">
        <title>High frequency of phylogenetically diverse reductive dehalogenase-homologous genes in deep subseafloor sedimentary metagenomes.</title>
        <authorList>
            <person name="Kawai M."/>
            <person name="Futagami T."/>
            <person name="Toyoda A."/>
            <person name="Takaki Y."/>
            <person name="Nishi S."/>
            <person name="Hori S."/>
            <person name="Arai W."/>
            <person name="Tsubouchi T."/>
            <person name="Morono Y."/>
            <person name="Uchiyama I."/>
            <person name="Ito T."/>
            <person name="Fujiyama A."/>
            <person name="Inagaki F."/>
            <person name="Takami H."/>
        </authorList>
    </citation>
    <scope>NUCLEOTIDE SEQUENCE</scope>
    <source>
        <strain evidence="6">Expedition CK06-06</strain>
    </source>
</reference>
<evidence type="ECO:0000256" key="2">
    <source>
        <dbReference type="ARBA" id="ARBA00022325"/>
    </source>
</evidence>
<keyword evidence="3" id="KW-0808">Transferase</keyword>
<evidence type="ECO:0000256" key="1">
    <source>
        <dbReference type="ARBA" id="ARBA00004743"/>
    </source>
</evidence>
<dbReference type="PANTHER" id="PTHR43538">
    <property type="entry name" value="ALPHA-IPM SYNTHASE/HOMOCITRATE SYNTHASE"/>
    <property type="match status" value="1"/>
</dbReference>
<name>X0UI24_9ZZZZ</name>
<dbReference type="EMBL" id="BARS01012595">
    <property type="protein sequence ID" value="GAF88170.1"/>
    <property type="molecule type" value="Genomic_DNA"/>
</dbReference>
<dbReference type="GO" id="GO:0046912">
    <property type="term" value="F:acyltransferase activity, acyl groups converted into alkyl on transfer"/>
    <property type="evidence" value="ECO:0007669"/>
    <property type="project" value="InterPro"/>
</dbReference>
<dbReference type="Gene3D" id="3.20.20.70">
    <property type="entry name" value="Aldolase class I"/>
    <property type="match status" value="1"/>
</dbReference>
<evidence type="ECO:0000256" key="4">
    <source>
        <dbReference type="ARBA" id="ARBA00034330"/>
    </source>
</evidence>
<dbReference type="UniPathway" id="UPA00047">
    <property type="reaction ID" value="UER00066"/>
</dbReference>